<protein>
    <submittedName>
        <fullName evidence="1">Uncharacterized protein</fullName>
    </submittedName>
</protein>
<keyword evidence="2" id="KW-1185">Reference proteome</keyword>
<organism evidence="1 2">
    <name type="scientific">Trichonephila clavata</name>
    <name type="common">Joro spider</name>
    <name type="synonym">Nephila clavata</name>
    <dbReference type="NCBI Taxonomy" id="2740835"/>
    <lineage>
        <taxon>Eukaryota</taxon>
        <taxon>Metazoa</taxon>
        <taxon>Ecdysozoa</taxon>
        <taxon>Arthropoda</taxon>
        <taxon>Chelicerata</taxon>
        <taxon>Arachnida</taxon>
        <taxon>Araneae</taxon>
        <taxon>Araneomorphae</taxon>
        <taxon>Entelegynae</taxon>
        <taxon>Araneoidea</taxon>
        <taxon>Nephilidae</taxon>
        <taxon>Trichonephila</taxon>
    </lineage>
</organism>
<dbReference type="AlphaFoldDB" id="A0A8X6GH91"/>
<sequence length="109" mass="13117">MRVGIRIKPETESYVVEYVLFGNLWIVVTFLRSKSSWRHNRKNPRARRVADDCRYIYEYKASAWKIFADICKEAQNCYKRIHFISYLVADWKVGIWINCVLKAIRKRVV</sequence>
<comment type="caution">
    <text evidence="1">The sequence shown here is derived from an EMBL/GenBank/DDBJ whole genome shotgun (WGS) entry which is preliminary data.</text>
</comment>
<name>A0A8X6GH91_TRICU</name>
<gene>
    <name evidence="1" type="ORF">TNCT_685851</name>
</gene>
<dbReference type="EMBL" id="BMAO01002676">
    <property type="protein sequence ID" value="GFQ82408.1"/>
    <property type="molecule type" value="Genomic_DNA"/>
</dbReference>
<reference evidence="1" key="1">
    <citation type="submission" date="2020-07" db="EMBL/GenBank/DDBJ databases">
        <title>Multicomponent nature underlies the extraordinary mechanical properties of spider dragline silk.</title>
        <authorList>
            <person name="Kono N."/>
            <person name="Nakamura H."/>
            <person name="Mori M."/>
            <person name="Yoshida Y."/>
            <person name="Ohtoshi R."/>
            <person name="Malay A.D."/>
            <person name="Moran D.A.P."/>
            <person name="Tomita M."/>
            <person name="Numata K."/>
            <person name="Arakawa K."/>
        </authorList>
    </citation>
    <scope>NUCLEOTIDE SEQUENCE</scope>
</reference>
<proteinExistence type="predicted"/>
<evidence type="ECO:0000313" key="2">
    <source>
        <dbReference type="Proteomes" id="UP000887116"/>
    </source>
</evidence>
<dbReference type="Proteomes" id="UP000887116">
    <property type="component" value="Unassembled WGS sequence"/>
</dbReference>
<evidence type="ECO:0000313" key="1">
    <source>
        <dbReference type="EMBL" id="GFQ82408.1"/>
    </source>
</evidence>
<accession>A0A8X6GH91</accession>